<proteinExistence type="predicted"/>
<accession>A0ABR1AQV2</accession>
<reference evidence="2 3" key="1">
    <citation type="submission" date="2023-09" db="EMBL/GenBank/DDBJ databases">
        <title>Genomes of two closely related lineages of the louse Polyplax serrata with different host specificities.</title>
        <authorList>
            <person name="Martinu J."/>
            <person name="Tarabai H."/>
            <person name="Stefka J."/>
            <person name="Hypsa V."/>
        </authorList>
    </citation>
    <scope>NUCLEOTIDE SEQUENCE [LARGE SCALE GENOMIC DNA]</scope>
    <source>
        <strain evidence="2">98ZLc_SE</strain>
    </source>
</reference>
<feature type="compositionally biased region" description="Basic residues" evidence="1">
    <location>
        <begin position="20"/>
        <end position="39"/>
    </location>
</feature>
<keyword evidence="3" id="KW-1185">Reference proteome</keyword>
<gene>
    <name evidence="2" type="ORF">RUM44_011722</name>
</gene>
<comment type="caution">
    <text evidence="2">The sequence shown here is derived from an EMBL/GenBank/DDBJ whole genome shotgun (WGS) entry which is preliminary data.</text>
</comment>
<protein>
    <submittedName>
        <fullName evidence="2">Uncharacterized protein</fullName>
    </submittedName>
</protein>
<evidence type="ECO:0000256" key="1">
    <source>
        <dbReference type="SAM" id="MobiDB-lite"/>
    </source>
</evidence>
<name>A0ABR1AQV2_POLSC</name>
<organism evidence="2 3">
    <name type="scientific">Polyplax serrata</name>
    <name type="common">Common mouse louse</name>
    <dbReference type="NCBI Taxonomy" id="468196"/>
    <lineage>
        <taxon>Eukaryota</taxon>
        <taxon>Metazoa</taxon>
        <taxon>Ecdysozoa</taxon>
        <taxon>Arthropoda</taxon>
        <taxon>Hexapoda</taxon>
        <taxon>Insecta</taxon>
        <taxon>Pterygota</taxon>
        <taxon>Neoptera</taxon>
        <taxon>Paraneoptera</taxon>
        <taxon>Psocodea</taxon>
        <taxon>Troctomorpha</taxon>
        <taxon>Phthiraptera</taxon>
        <taxon>Anoplura</taxon>
        <taxon>Polyplacidae</taxon>
        <taxon>Polyplax</taxon>
    </lineage>
</organism>
<dbReference type="Proteomes" id="UP001359485">
    <property type="component" value="Unassembled WGS sequence"/>
</dbReference>
<evidence type="ECO:0000313" key="2">
    <source>
        <dbReference type="EMBL" id="KAK6624858.1"/>
    </source>
</evidence>
<sequence>MGCALGGKIATTATSLFNQKTRRHLSTGQRKFKPSRRSNGHYVSNVLQKTPGALKLFGLAKRFSFSSSQFPGNFLYSAESLGKEDNTRSFRRRRDTAPRMTEELVKDLSRDRVSERELKLEIARMNLDVLKRLSGMLEAEREKYSAERQMLGASRDMLRAEMRKAISERRKLDSERRKVDLQRDMLESQVLGRGYLGTRVPRVKKKKKYRKPFI</sequence>
<evidence type="ECO:0000313" key="3">
    <source>
        <dbReference type="Proteomes" id="UP001359485"/>
    </source>
</evidence>
<dbReference type="EMBL" id="JAWJWF010000046">
    <property type="protein sequence ID" value="KAK6624858.1"/>
    <property type="molecule type" value="Genomic_DNA"/>
</dbReference>
<feature type="region of interest" description="Disordered" evidence="1">
    <location>
        <begin position="20"/>
        <end position="41"/>
    </location>
</feature>